<feature type="domain" description="POTRA" evidence="10">
    <location>
        <begin position="41"/>
        <end position="117"/>
    </location>
</feature>
<keyword evidence="12" id="KW-1185">Reference proteome</keyword>
<keyword evidence="9" id="KW-0732">Signal</keyword>
<dbReference type="PANTHER" id="PTHR34597:SF1">
    <property type="entry name" value="HEME_HEMOPEXIN TRANSPORTER PROTEIN HUXB"/>
    <property type="match status" value="1"/>
</dbReference>
<evidence type="ECO:0000313" key="12">
    <source>
        <dbReference type="Proteomes" id="UP001501671"/>
    </source>
</evidence>
<dbReference type="Gene3D" id="2.40.160.50">
    <property type="entry name" value="membrane protein fhac: a member of the omp85/tpsb transporter family"/>
    <property type="match status" value="1"/>
</dbReference>
<keyword evidence="6" id="KW-0653">Protein transport</keyword>
<evidence type="ECO:0000313" key="11">
    <source>
        <dbReference type="EMBL" id="GAA4325394.1"/>
    </source>
</evidence>
<evidence type="ECO:0000256" key="5">
    <source>
        <dbReference type="ARBA" id="ARBA00022692"/>
    </source>
</evidence>
<evidence type="ECO:0000256" key="7">
    <source>
        <dbReference type="ARBA" id="ARBA00023136"/>
    </source>
</evidence>
<comment type="similarity">
    <text evidence="2">Belongs to the TPS (TC 1.B.20) family.</text>
</comment>
<evidence type="ECO:0000256" key="3">
    <source>
        <dbReference type="ARBA" id="ARBA00022448"/>
    </source>
</evidence>
<dbReference type="PANTHER" id="PTHR34597">
    <property type="entry name" value="SLR1661 PROTEIN"/>
    <property type="match status" value="1"/>
</dbReference>
<proteinExistence type="inferred from homology"/>
<feature type="signal peptide" evidence="9">
    <location>
        <begin position="1"/>
        <end position="28"/>
    </location>
</feature>
<dbReference type="EMBL" id="BAABFO010000003">
    <property type="protein sequence ID" value="GAA4325394.1"/>
    <property type="molecule type" value="Genomic_DNA"/>
</dbReference>
<evidence type="ECO:0000256" key="8">
    <source>
        <dbReference type="ARBA" id="ARBA00023237"/>
    </source>
</evidence>
<accession>A0ABP8GJ70</accession>
<sequence>MFSGSLSSTFAVGTLGLAIAMAHGTAMADEPAAVAAADPSVRVDRVDFSGNRAFTSAQLSSLIASDIGKPMSLQAMRELASKIQDYYHKAGYSLATVVVPAQDFAHMEALKLTVLEGWLGRIDVRGNARYGTERVVAALNAAGVVQGKTFTLAQVEKGLTQLNRQSGIAVTSTLQPGKETGSTDLVVNVVESPRISGSVEFNNYGSKNTGKNRLMPSVKFADLTGRGDELNALAMTAVGAGDLNYQYVSYATPLNAIGTKLQAYFANGNVGVGREYEALNIKGDNKSLGVGIAQDFIRSSRTVFNAEAWLEAQNLKQEMLDTTTAKDKIRKLRFGVGLDNTGLASRNLAAFGVQVGLGQGLGGMDDESLMSSRSYARADNSFTKLTLDLGRVQRITSRISLIPRFSGQYSTKSLVSSEQWTIGGINSVAGFQPALFSGDSGFTASVEARYSLLSDDNRYQLFTRIDHGRVYTRTPFLGQERNNHLTGVTFGVLAEPIKAVDVRMDLAVPVGDKEGTSPVFFVQAQYHF</sequence>
<dbReference type="Pfam" id="PF08479">
    <property type="entry name" value="POTRA_2"/>
    <property type="match status" value="1"/>
</dbReference>
<keyword evidence="5" id="KW-0812">Transmembrane</keyword>
<dbReference type="Proteomes" id="UP001501671">
    <property type="component" value="Unassembled WGS sequence"/>
</dbReference>
<keyword evidence="3" id="KW-0813">Transport</keyword>
<dbReference type="Pfam" id="PF03865">
    <property type="entry name" value="ShlB"/>
    <property type="match status" value="1"/>
</dbReference>
<evidence type="ECO:0000256" key="6">
    <source>
        <dbReference type="ARBA" id="ARBA00022927"/>
    </source>
</evidence>
<dbReference type="InterPro" id="IPR005565">
    <property type="entry name" value="Hemolysn_activator_HlyB_C"/>
</dbReference>
<evidence type="ECO:0000256" key="2">
    <source>
        <dbReference type="ARBA" id="ARBA00009055"/>
    </source>
</evidence>
<reference evidence="12" key="1">
    <citation type="journal article" date="2019" name="Int. J. Syst. Evol. Microbiol.">
        <title>The Global Catalogue of Microorganisms (GCM) 10K type strain sequencing project: providing services to taxonomists for standard genome sequencing and annotation.</title>
        <authorList>
            <consortium name="The Broad Institute Genomics Platform"/>
            <consortium name="The Broad Institute Genome Sequencing Center for Infectious Disease"/>
            <person name="Wu L."/>
            <person name="Ma J."/>
        </authorList>
    </citation>
    <scope>NUCLEOTIDE SEQUENCE [LARGE SCALE GENOMIC DNA]</scope>
    <source>
        <strain evidence="12">JCM 17666</strain>
    </source>
</reference>
<protein>
    <recommendedName>
        <fullName evidence="10">POTRA domain-containing protein</fullName>
    </recommendedName>
</protein>
<evidence type="ECO:0000256" key="4">
    <source>
        <dbReference type="ARBA" id="ARBA00022452"/>
    </source>
</evidence>
<evidence type="ECO:0000259" key="10">
    <source>
        <dbReference type="PROSITE" id="PS51779"/>
    </source>
</evidence>
<keyword evidence="4" id="KW-1134">Transmembrane beta strand</keyword>
<keyword evidence="8" id="KW-0998">Cell outer membrane</keyword>
<dbReference type="InterPro" id="IPR051544">
    <property type="entry name" value="TPS_OM_transporter"/>
</dbReference>
<evidence type="ECO:0000256" key="1">
    <source>
        <dbReference type="ARBA" id="ARBA00004442"/>
    </source>
</evidence>
<feature type="chain" id="PRO_5047204966" description="POTRA domain-containing protein" evidence="9">
    <location>
        <begin position="29"/>
        <end position="528"/>
    </location>
</feature>
<dbReference type="PROSITE" id="PS51779">
    <property type="entry name" value="POTRA"/>
    <property type="match status" value="1"/>
</dbReference>
<organism evidence="11 12">
    <name type="scientific">Pigmentiphaga soli</name>
    <dbReference type="NCBI Taxonomy" id="1007095"/>
    <lineage>
        <taxon>Bacteria</taxon>
        <taxon>Pseudomonadati</taxon>
        <taxon>Pseudomonadota</taxon>
        <taxon>Betaproteobacteria</taxon>
        <taxon>Burkholderiales</taxon>
        <taxon>Alcaligenaceae</taxon>
        <taxon>Pigmentiphaga</taxon>
    </lineage>
</organism>
<comment type="caution">
    <text evidence="11">The sequence shown here is derived from an EMBL/GenBank/DDBJ whole genome shotgun (WGS) entry which is preliminary data.</text>
</comment>
<gene>
    <name evidence="11" type="ORF">GCM10023144_07680</name>
</gene>
<evidence type="ECO:0000256" key="9">
    <source>
        <dbReference type="SAM" id="SignalP"/>
    </source>
</evidence>
<dbReference type="InterPro" id="IPR013686">
    <property type="entry name" value="Polypept-transport_assoc_ShlB"/>
</dbReference>
<dbReference type="InterPro" id="IPR034746">
    <property type="entry name" value="POTRA"/>
</dbReference>
<name>A0ABP8GJ70_9BURK</name>
<dbReference type="Gene3D" id="3.10.20.310">
    <property type="entry name" value="membrane protein fhac"/>
    <property type="match status" value="1"/>
</dbReference>
<comment type="subcellular location">
    <subcellularLocation>
        <location evidence="1">Cell outer membrane</location>
    </subcellularLocation>
</comment>
<keyword evidence="7" id="KW-0472">Membrane</keyword>